<comment type="function">
    <text evidence="1 11">Transaldolase is important for the balance of metabolites in the pentose-phosphate pathway.</text>
</comment>
<dbReference type="HOGENOM" id="CLU_050771_1_0_11"/>
<dbReference type="Proteomes" id="UP000000771">
    <property type="component" value="Chromosome"/>
</dbReference>
<keyword evidence="13" id="KW-1185">Reference proteome</keyword>
<dbReference type="GO" id="GO:0005737">
    <property type="term" value="C:cytoplasm"/>
    <property type="evidence" value="ECO:0007669"/>
    <property type="project" value="UniProtKB-SubCell"/>
</dbReference>
<dbReference type="NCBIfam" id="TIGR00876">
    <property type="entry name" value="tal_mycobact"/>
    <property type="match status" value="1"/>
</dbReference>
<protein>
    <recommendedName>
        <fullName evidence="5 11">Transaldolase</fullName>
        <ecNumber evidence="5 11">2.2.1.2</ecNumber>
    </recommendedName>
</protein>
<evidence type="ECO:0000256" key="7">
    <source>
        <dbReference type="ARBA" id="ARBA00022679"/>
    </source>
</evidence>
<keyword evidence="7 11" id="KW-0808">Transferase</keyword>
<keyword evidence="9 11" id="KW-0704">Schiff base</keyword>
<dbReference type="HAMAP" id="MF_00493">
    <property type="entry name" value="Transaldolase_2"/>
    <property type="match status" value="1"/>
</dbReference>
<dbReference type="AlphaFoldDB" id="C7LYY9"/>
<evidence type="ECO:0000256" key="3">
    <source>
        <dbReference type="ARBA" id="ARBA00004857"/>
    </source>
</evidence>
<evidence type="ECO:0000313" key="12">
    <source>
        <dbReference type="EMBL" id="ACU53947.1"/>
    </source>
</evidence>
<evidence type="ECO:0000256" key="10">
    <source>
        <dbReference type="ARBA" id="ARBA00048810"/>
    </source>
</evidence>
<dbReference type="EC" id="2.2.1.2" evidence="5 11"/>
<dbReference type="PIRSF" id="PIRSF036915">
    <property type="entry name" value="Trnald_Bac_Plnt"/>
    <property type="match status" value="1"/>
</dbReference>
<evidence type="ECO:0000256" key="1">
    <source>
        <dbReference type="ARBA" id="ARBA00003518"/>
    </source>
</evidence>
<dbReference type="STRING" id="525909.Afer_1009"/>
<evidence type="ECO:0000256" key="9">
    <source>
        <dbReference type="ARBA" id="ARBA00023270"/>
    </source>
</evidence>
<organism evidence="12 13">
    <name type="scientific">Acidimicrobium ferrooxidans (strain DSM 10331 / JCM 15462 / NBRC 103882 / ICP)</name>
    <dbReference type="NCBI Taxonomy" id="525909"/>
    <lineage>
        <taxon>Bacteria</taxon>
        <taxon>Bacillati</taxon>
        <taxon>Actinomycetota</taxon>
        <taxon>Acidimicrobiia</taxon>
        <taxon>Acidimicrobiales</taxon>
        <taxon>Acidimicrobiaceae</taxon>
        <taxon>Acidimicrobium</taxon>
    </lineage>
</organism>
<dbReference type="UniPathway" id="UPA00115">
    <property type="reaction ID" value="UER00414"/>
</dbReference>
<comment type="subcellular location">
    <subcellularLocation>
        <location evidence="2 11">Cytoplasm</location>
    </subcellularLocation>
</comment>
<proteinExistence type="inferred from homology"/>
<dbReference type="InterPro" id="IPR018225">
    <property type="entry name" value="Transaldolase_AS"/>
</dbReference>
<reference evidence="12 13" key="1">
    <citation type="journal article" date="2009" name="Stand. Genomic Sci.">
        <title>Complete genome sequence of Acidimicrobium ferrooxidans type strain (ICP).</title>
        <authorList>
            <person name="Clum A."/>
            <person name="Nolan M."/>
            <person name="Lang E."/>
            <person name="Glavina Del Rio T."/>
            <person name="Tice H."/>
            <person name="Copeland A."/>
            <person name="Cheng J.F."/>
            <person name="Lucas S."/>
            <person name="Chen F."/>
            <person name="Bruce D."/>
            <person name="Goodwin L."/>
            <person name="Pitluck S."/>
            <person name="Ivanova N."/>
            <person name="Mavrommatis K."/>
            <person name="Mikhailova N."/>
            <person name="Pati A."/>
            <person name="Chen A."/>
            <person name="Palaniappan K."/>
            <person name="Goker M."/>
            <person name="Spring S."/>
            <person name="Land M."/>
            <person name="Hauser L."/>
            <person name="Chang Y.J."/>
            <person name="Jeffries C.C."/>
            <person name="Chain P."/>
            <person name="Bristow J."/>
            <person name="Eisen J.A."/>
            <person name="Markowitz V."/>
            <person name="Hugenholtz P."/>
            <person name="Kyrpides N.C."/>
            <person name="Klenk H.P."/>
            <person name="Lapidus A."/>
        </authorList>
    </citation>
    <scope>NUCLEOTIDE SEQUENCE [LARGE SCALE GENOMIC DNA]</scope>
    <source>
        <strain evidence="13">DSM 10331 / JCM 15462 / NBRC 103882 / ICP</strain>
    </source>
</reference>
<dbReference type="GO" id="GO:0006098">
    <property type="term" value="P:pentose-phosphate shunt"/>
    <property type="evidence" value="ECO:0007669"/>
    <property type="project" value="UniProtKB-UniRule"/>
</dbReference>
<evidence type="ECO:0000256" key="2">
    <source>
        <dbReference type="ARBA" id="ARBA00004496"/>
    </source>
</evidence>
<dbReference type="Pfam" id="PF00923">
    <property type="entry name" value="TAL_FSA"/>
    <property type="match status" value="1"/>
</dbReference>
<gene>
    <name evidence="11" type="primary">tal</name>
    <name evidence="12" type="ordered locus">Afer_1009</name>
</gene>
<evidence type="ECO:0000256" key="4">
    <source>
        <dbReference type="ARBA" id="ARBA00008426"/>
    </source>
</evidence>
<dbReference type="OrthoDB" id="9809101at2"/>
<name>C7LYY9_ACIFD</name>
<dbReference type="eggNOG" id="COG0176">
    <property type="taxonomic scope" value="Bacteria"/>
</dbReference>
<dbReference type="InterPro" id="IPR013785">
    <property type="entry name" value="Aldolase_TIM"/>
</dbReference>
<dbReference type="CDD" id="cd00955">
    <property type="entry name" value="Transaldolase_like"/>
    <property type="match status" value="1"/>
</dbReference>
<keyword evidence="6 11" id="KW-0963">Cytoplasm</keyword>
<evidence type="ECO:0000313" key="13">
    <source>
        <dbReference type="Proteomes" id="UP000000771"/>
    </source>
</evidence>
<dbReference type="KEGG" id="afo:Afer_1009"/>
<dbReference type="PANTHER" id="PTHR10683:SF31">
    <property type="entry name" value="TRANSALDOLASE"/>
    <property type="match status" value="1"/>
</dbReference>
<dbReference type="GO" id="GO:0005975">
    <property type="term" value="P:carbohydrate metabolic process"/>
    <property type="evidence" value="ECO:0007669"/>
    <property type="project" value="InterPro"/>
</dbReference>
<evidence type="ECO:0000256" key="6">
    <source>
        <dbReference type="ARBA" id="ARBA00022490"/>
    </source>
</evidence>
<dbReference type="InterPro" id="IPR001585">
    <property type="entry name" value="TAL/FSA"/>
</dbReference>
<feature type="active site" description="Schiff-base intermediate with substrate" evidence="11">
    <location>
        <position position="140"/>
    </location>
</feature>
<evidence type="ECO:0000256" key="5">
    <source>
        <dbReference type="ARBA" id="ARBA00013151"/>
    </source>
</evidence>
<dbReference type="GO" id="GO:0004801">
    <property type="term" value="F:transaldolase activity"/>
    <property type="evidence" value="ECO:0007669"/>
    <property type="project" value="UniProtKB-UniRule"/>
</dbReference>
<dbReference type="PANTHER" id="PTHR10683">
    <property type="entry name" value="TRANSALDOLASE"/>
    <property type="match status" value="1"/>
</dbReference>
<evidence type="ECO:0000256" key="11">
    <source>
        <dbReference type="HAMAP-Rule" id="MF_00493"/>
    </source>
</evidence>
<evidence type="ECO:0000256" key="8">
    <source>
        <dbReference type="ARBA" id="ARBA00023126"/>
    </source>
</evidence>
<dbReference type="Gene3D" id="3.20.20.70">
    <property type="entry name" value="Aldolase class I"/>
    <property type="match status" value="1"/>
</dbReference>
<keyword evidence="8 11" id="KW-0570">Pentose shunt</keyword>
<dbReference type="PROSITE" id="PS00958">
    <property type="entry name" value="TRANSALDOLASE_2"/>
    <property type="match status" value="1"/>
</dbReference>
<accession>C7LYY9</accession>
<dbReference type="NCBIfam" id="NF002881">
    <property type="entry name" value="PRK03343.1"/>
    <property type="match status" value="1"/>
</dbReference>
<comment type="catalytic activity">
    <reaction evidence="10 11">
        <text>D-sedoheptulose 7-phosphate + D-glyceraldehyde 3-phosphate = D-erythrose 4-phosphate + beta-D-fructose 6-phosphate</text>
        <dbReference type="Rhea" id="RHEA:17053"/>
        <dbReference type="ChEBI" id="CHEBI:16897"/>
        <dbReference type="ChEBI" id="CHEBI:57483"/>
        <dbReference type="ChEBI" id="CHEBI:57634"/>
        <dbReference type="ChEBI" id="CHEBI:59776"/>
        <dbReference type="EC" id="2.2.1.2"/>
    </reaction>
</comment>
<comment type="similarity">
    <text evidence="4 11">Belongs to the transaldolase family. Type 2 subfamily.</text>
</comment>
<dbReference type="RefSeq" id="WP_015798433.1">
    <property type="nucleotide sequence ID" value="NC_013124.1"/>
</dbReference>
<dbReference type="EMBL" id="CP001631">
    <property type="protein sequence ID" value="ACU53947.1"/>
    <property type="molecule type" value="Genomic_DNA"/>
</dbReference>
<sequence length="357" mass="38318">MKRARLLAEHGQSVWLDAISRRLLAKGTLAHYIDELAVTGLTSNPSILSHAIAGSTDYDERIADAVARGVHDPEAVVYELAHWDLAEAAGLFAPVYERTDGVDGYVSIEVPPQYAHDTQATLSWARELRSRFAEPNVLVKVPGTPEGLPAISELIASGIGVNVTLLFSVEHYTAAAEAYLEGIERRSSAGLSLVVPSVASVFVSRWDSAVDPLVPRELQGRTGLAIMRRIYAAYQALLASERFSRLAGQGARAQRLLWASTSTKNPELPDTYYLGRLVAPGTIDTVPEGTLLAFDDHGEIEPVLDDDLAGADALLEEVASAGVDLAGLGDVLQEQGAHAFSADWTTLLDTVARRVKG</sequence>
<dbReference type="InterPro" id="IPR004732">
    <property type="entry name" value="Transaldolase_2"/>
</dbReference>
<dbReference type="SUPFAM" id="SSF51569">
    <property type="entry name" value="Aldolase"/>
    <property type="match status" value="1"/>
</dbReference>
<comment type="pathway">
    <text evidence="3 11">Carbohydrate degradation; pentose phosphate pathway; D-glyceraldehyde 3-phosphate and beta-D-fructose 6-phosphate from D-ribose 5-phosphate and D-xylulose 5-phosphate (non-oxidative stage): step 2/3.</text>
</comment>